<dbReference type="InterPro" id="IPR050267">
    <property type="entry name" value="Anti-sigma-factor_SerPK"/>
</dbReference>
<dbReference type="Proteomes" id="UP001596220">
    <property type="component" value="Unassembled WGS sequence"/>
</dbReference>
<keyword evidence="1" id="KW-0808">Transferase</keyword>
<dbReference type="InterPro" id="IPR003594">
    <property type="entry name" value="HATPase_dom"/>
</dbReference>
<dbReference type="RefSeq" id="WP_380640863.1">
    <property type="nucleotide sequence ID" value="NZ_JBHSQO010000045.1"/>
</dbReference>
<dbReference type="CDD" id="cd16936">
    <property type="entry name" value="HATPase_RsbW-like"/>
    <property type="match status" value="1"/>
</dbReference>
<reference evidence="5" key="1">
    <citation type="journal article" date="2019" name="Int. J. Syst. Evol. Microbiol.">
        <title>The Global Catalogue of Microorganisms (GCM) 10K type strain sequencing project: providing services to taxonomists for standard genome sequencing and annotation.</title>
        <authorList>
            <consortium name="The Broad Institute Genomics Platform"/>
            <consortium name="The Broad Institute Genome Sequencing Center for Infectious Disease"/>
            <person name="Wu L."/>
            <person name="Ma J."/>
        </authorList>
    </citation>
    <scope>NUCLEOTIDE SEQUENCE [LARGE SCALE GENOMIC DNA]</scope>
    <source>
        <strain evidence="5">CGMCC 4.7246</strain>
    </source>
</reference>
<feature type="region of interest" description="Disordered" evidence="2">
    <location>
        <begin position="80"/>
        <end position="103"/>
    </location>
</feature>
<dbReference type="GO" id="GO:0005524">
    <property type="term" value="F:ATP binding"/>
    <property type="evidence" value="ECO:0007669"/>
    <property type="project" value="UniProtKB-KW"/>
</dbReference>
<evidence type="ECO:0000256" key="2">
    <source>
        <dbReference type="SAM" id="MobiDB-lite"/>
    </source>
</evidence>
<sequence length="152" mass="16587">MVARRLELRDGRHAGDELAEFVRSLARQAGLHPRQVYRLRLAADEITTNIAQHGYRGAGGAVTIEGGVEEDGVWLRIEDTAPPFDPRAHDPGPRLATPPEEGPEGGLGLFLALRGLDHFAYDYVGGRNLNTLVVRRPTKGGTDDRDDRAGDL</sequence>
<dbReference type="EMBL" id="JBHSQO010000045">
    <property type="protein sequence ID" value="MFC6093551.1"/>
    <property type="molecule type" value="Genomic_DNA"/>
</dbReference>
<name>A0ABW1PEY0_9PSEU</name>
<organism evidence="4 5">
    <name type="scientific">Saccharothrix lopnurensis</name>
    <dbReference type="NCBI Taxonomy" id="1670621"/>
    <lineage>
        <taxon>Bacteria</taxon>
        <taxon>Bacillati</taxon>
        <taxon>Actinomycetota</taxon>
        <taxon>Actinomycetes</taxon>
        <taxon>Pseudonocardiales</taxon>
        <taxon>Pseudonocardiaceae</taxon>
        <taxon>Saccharothrix</taxon>
    </lineage>
</organism>
<comment type="caution">
    <text evidence="4">The sequence shown here is derived from an EMBL/GenBank/DDBJ whole genome shotgun (WGS) entry which is preliminary data.</text>
</comment>
<dbReference type="Gene3D" id="3.30.565.10">
    <property type="entry name" value="Histidine kinase-like ATPase, C-terminal domain"/>
    <property type="match status" value="1"/>
</dbReference>
<dbReference type="Pfam" id="PF13581">
    <property type="entry name" value="HATPase_c_2"/>
    <property type="match status" value="1"/>
</dbReference>
<keyword evidence="4" id="KW-0067">ATP-binding</keyword>
<proteinExistence type="predicted"/>
<dbReference type="PANTHER" id="PTHR35526">
    <property type="entry name" value="ANTI-SIGMA-F FACTOR RSBW-RELATED"/>
    <property type="match status" value="1"/>
</dbReference>
<protein>
    <submittedName>
        <fullName evidence="4">ATP-binding protein</fullName>
    </submittedName>
</protein>
<keyword evidence="4" id="KW-0547">Nucleotide-binding</keyword>
<gene>
    <name evidence="4" type="ORF">ACFP3R_30135</name>
</gene>
<keyword evidence="1" id="KW-0723">Serine/threonine-protein kinase</keyword>
<dbReference type="InterPro" id="IPR036890">
    <property type="entry name" value="HATPase_C_sf"/>
</dbReference>
<accession>A0ABW1PEY0</accession>
<evidence type="ECO:0000259" key="3">
    <source>
        <dbReference type="Pfam" id="PF13581"/>
    </source>
</evidence>
<keyword evidence="1" id="KW-0418">Kinase</keyword>
<dbReference type="PANTHER" id="PTHR35526:SF6">
    <property type="entry name" value="SLR1861 PROTEIN"/>
    <property type="match status" value="1"/>
</dbReference>
<evidence type="ECO:0000313" key="4">
    <source>
        <dbReference type="EMBL" id="MFC6093551.1"/>
    </source>
</evidence>
<evidence type="ECO:0000313" key="5">
    <source>
        <dbReference type="Proteomes" id="UP001596220"/>
    </source>
</evidence>
<keyword evidence="5" id="KW-1185">Reference proteome</keyword>
<evidence type="ECO:0000256" key="1">
    <source>
        <dbReference type="ARBA" id="ARBA00022527"/>
    </source>
</evidence>
<dbReference type="SUPFAM" id="SSF55874">
    <property type="entry name" value="ATPase domain of HSP90 chaperone/DNA topoisomerase II/histidine kinase"/>
    <property type="match status" value="1"/>
</dbReference>
<feature type="domain" description="Histidine kinase/HSP90-like ATPase" evidence="3">
    <location>
        <begin position="17"/>
        <end position="128"/>
    </location>
</feature>